<gene>
    <name evidence="4" type="ORF">DL762_008396</name>
</gene>
<feature type="region of interest" description="Disordered" evidence="1">
    <location>
        <begin position="182"/>
        <end position="334"/>
    </location>
</feature>
<accession>A0ABY0GW90</accession>
<keyword evidence="5" id="KW-1185">Reference proteome</keyword>
<keyword evidence="2" id="KW-0812">Transmembrane</keyword>
<evidence type="ECO:0000313" key="5">
    <source>
        <dbReference type="Proteomes" id="UP000294003"/>
    </source>
</evidence>
<feature type="compositionally biased region" description="Basic and acidic residues" evidence="1">
    <location>
        <begin position="323"/>
        <end position="334"/>
    </location>
</feature>
<feature type="transmembrane region" description="Helical" evidence="2">
    <location>
        <begin position="154"/>
        <end position="177"/>
    </location>
</feature>
<organism evidence="4 5">
    <name type="scientific">Monosporascus cannonballus</name>
    <dbReference type="NCBI Taxonomy" id="155416"/>
    <lineage>
        <taxon>Eukaryota</taxon>
        <taxon>Fungi</taxon>
        <taxon>Dikarya</taxon>
        <taxon>Ascomycota</taxon>
        <taxon>Pezizomycotina</taxon>
        <taxon>Sordariomycetes</taxon>
        <taxon>Xylariomycetidae</taxon>
        <taxon>Xylariales</taxon>
        <taxon>Xylariales incertae sedis</taxon>
        <taxon>Monosporascus</taxon>
    </lineage>
</organism>
<feature type="signal peptide" evidence="3">
    <location>
        <begin position="1"/>
        <end position="19"/>
    </location>
</feature>
<name>A0ABY0GW90_9PEZI</name>
<keyword evidence="2" id="KW-1133">Transmembrane helix</keyword>
<dbReference type="EMBL" id="QJNS01000352">
    <property type="protein sequence ID" value="RYO78979.1"/>
    <property type="molecule type" value="Genomic_DNA"/>
</dbReference>
<comment type="caution">
    <text evidence="4">The sequence shown here is derived from an EMBL/GenBank/DDBJ whole genome shotgun (WGS) entry which is preliminary data.</text>
</comment>
<evidence type="ECO:0000256" key="3">
    <source>
        <dbReference type="SAM" id="SignalP"/>
    </source>
</evidence>
<sequence>MAPQVLLAASFGMAVQALAFDGRPSEPTDSPVPSPVNPLPSRITTPPSVLELAKRQEALTVLVAPDNTCGYLDGRAGAPYTCMDRTATCAFYPSSGLGAVGCCIDDICNWSLTCLDYVQVYSSSLCDNGCLYDTYTVKCTPTAAPPSTGSNTGAIVGGVVGGVGGIALISLVSFFLIRRHNNKTPPQQPPQMMQQFGPQGSPPGHGSTYNPVHPSPQYPPQGAYPPGGYYHDPSKPGGFVNMAPAGDPDRQSSASPTLHGSQLGADNRASMQQHPTSPTSTVYSSSAQNQYGPPQQQGGYASGVPPTVHEAGSNVIGQPGYNDNHHGQFHELQS</sequence>
<evidence type="ECO:0000256" key="2">
    <source>
        <dbReference type="SAM" id="Phobius"/>
    </source>
</evidence>
<keyword evidence="2" id="KW-0472">Membrane</keyword>
<feature type="compositionally biased region" description="Low complexity" evidence="1">
    <location>
        <begin position="275"/>
        <end position="303"/>
    </location>
</feature>
<dbReference type="Proteomes" id="UP000294003">
    <property type="component" value="Unassembled WGS sequence"/>
</dbReference>
<feature type="compositionally biased region" description="Low complexity" evidence="1">
    <location>
        <begin position="190"/>
        <end position="204"/>
    </location>
</feature>
<protein>
    <recommendedName>
        <fullName evidence="6">Chitin-binding type-2 domain-containing protein</fullName>
    </recommendedName>
</protein>
<evidence type="ECO:0000313" key="4">
    <source>
        <dbReference type="EMBL" id="RYO78979.1"/>
    </source>
</evidence>
<keyword evidence="3" id="KW-0732">Signal</keyword>
<proteinExistence type="predicted"/>
<feature type="chain" id="PRO_5046131247" description="Chitin-binding type-2 domain-containing protein" evidence="3">
    <location>
        <begin position="20"/>
        <end position="334"/>
    </location>
</feature>
<evidence type="ECO:0008006" key="6">
    <source>
        <dbReference type="Google" id="ProtNLM"/>
    </source>
</evidence>
<evidence type="ECO:0000256" key="1">
    <source>
        <dbReference type="SAM" id="MobiDB-lite"/>
    </source>
</evidence>
<reference evidence="4 5" key="1">
    <citation type="submission" date="2018-06" db="EMBL/GenBank/DDBJ databases">
        <title>Complete Genomes of Monosporascus.</title>
        <authorList>
            <person name="Robinson A.J."/>
            <person name="Natvig D.O."/>
        </authorList>
    </citation>
    <scope>NUCLEOTIDE SEQUENCE [LARGE SCALE GENOMIC DNA]</scope>
    <source>
        <strain evidence="4 5">CBS 609.92</strain>
    </source>
</reference>
<feature type="compositionally biased region" description="Polar residues" evidence="1">
    <location>
        <begin position="251"/>
        <end position="260"/>
    </location>
</feature>
<feature type="compositionally biased region" description="Pro residues" evidence="1">
    <location>
        <begin position="213"/>
        <end position="223"/>
    </location>
</feature>